<dbReference type="InterPro" id="IPR052561">
    <property type="entry name" value="ComplexI_Subunit1"/>
</dbReference>
<name>A0A560BC41_AZOBR</name>
<evidence type="ECO:0000256" key="5">
    <source>
        <dbReference type="SAM" id="Phobius"/>
    </source>
</evidence>
<evidence type="ECO:0000256" key="3">
    <source>
        <dbReference type="ARBA" id="ARBA00022989"/>
    </source>
</evidence>
<dbReference type="PANTHER" id="PTHR43359">
    <property type="entry name" value="FORMATE HYDROGENLYASE SUBUNIT 4"/>
    <property type="match status" value="1"/>
</dbReference>
<evidence type="ECO:0000256" key="2">
    <source>
        <dbReference type="ARBA" id="ARBA00022692"/>
    </source>
</evidence>
<keyword evidence="2 5" id="KW-0812">Transmembrane</keyword>
<feature type="transmembrane region" description="Helical" evidence="5">
    <location>
        <begin position="76"/>
        <end position="98"/>
    </location>
</feature>
<dbReference type="PANTHER" id="PTHR43359:SF1">
    <property type="entry name" value="FORMATE HYDROGENLYASE SUBUNIT 4-RELATED"/>
    <property type="match status" value="1"/>
</dbReference>
<feature type="transmembrane region" description="Helical" evidence="5">
    <location>
        <begin position="154"/>
        <end position="175"/>
    </location>
</feature>
<accession>A0A560BC41</accession>
<feature type="transmembrane region" description="Helical" evidence="5">
    <location>
        <begin position="12"/>
        <end position="32"/>
    </location>
</feature>
<dbReference type="PROSITE" id="PS00668">
    <property type="entry name" value="COMPLEX1_ND1_2"/>
    <property type="match status" value="1"/>
</dbReference>
<feature type="transmembrane region" description="Helical" evidence="5">
    <location>
        <begin position="110"/>
        <end position="133"/>
    </location>
</feature>
<dbReference type="InterPro" id="IPR001694">
    <property type="entry name" value="NADH_UbQ_OxRdtase_su1/FPO"/>
</dbReference>
<gene>
    <name evidence="6" type="ORF">FBZ82_104209</name>
</gene>
<feature type="transmembrane region" description="Helical" evidence="5">
    <location>
        <begin position="267"/>
        <end position="289"/>
    </location>
</feature>
<feature type="transmembrane region" description="Helical" evidence="5">
    <location>
        <begin position="239"/>
        <end position="261"/>
    </location>
</feature>
<proteinExistence type="predicted"/>
<reference evidence="6 7" key="1">
    <citation type="submission" date="2019-06" db="EMBL/GenBank/DDBJ databases">
        <title>Genomic Encyclopedia of Type Strains, Phase IV (KMG-V): Genome sequencing to study the core and pangenomes of soil and plant-associated prokaryotes.</title>
        <authorList>
            <person name="Whitman W."/>
        </authorList>
    </citation>
    <scope>NUCLEOTIDE SEQUENCE [LARGE SCALE GENOMIC DNA]</scope>
    <source>
        <strain evidence="6 7">BR 11796</strain>
    </source>
</reference>
<comment type="subcellular location">
    <subcellularLocation>
        <location evidence="1">Membrane</location>
        <topology evidence="1">Multi-pass membrane protein</topology>
    </subcellularLocation>
</comment>
<sequence length="324" mass="34079">MFDTISSDTLSLLFAILVFPGGLFALGVGLALKGLDRRLAARLQRRVGPPLLQPLFDLVKLARKRTLIPDIACQPVFLAAPMAGCVSMALAAALIPIPGVYDPNPLLGDLLVLLYLLAVPAVALMIAGSASGSSYGAIGFSREMALMLAYEGPLLMVLVTVAVKTGMAQGGVITFSLSEIVRYQQEHGAYLADPWMWPAVLAFLAFFPANLGIAPFDIPEAESEVLEGPLLEYSGPPLGLFKIMSALKAVVVLSLGVALFFPTAPDGAAGLLVHLLKLGVLSLAGVTVLRTAIGRMRIDQAVFFYLKWPEALAIAGLAAVLALA</sequence>
<evidence type="ECO:0000313" key="7">
    <source>
        <dbReference type="Proteomes" id="UP000316083"/>
    </source>
</evidence>
<keyword evidence="3 5" id="KW-1133">Transmembrane helix</keyword>
<feature type="transmembrane region" description="Helical" evidence="5">
    <location>
        <begin position="301"/>
        <end position="323"/>
    </location>
</feature>
<dbReference type="Proteomes" id="UP000316083">
    <property type="component" value="Unassembled WGS sequence"/>
</dbReference>
<evidence type="ECO:0000256" key="4">
    <source>
        <dbReference type="ARBA" id="ARBA00023136"/>
    </source>
</evidence>
<organism evidence="6 7">
    <name type="scientific">Azospirillum brasilense</name>
    <dbReference type="NCBI Taxonomy" id="192"/>
    <lineage>
        <taxon>Bacteria</taxon>
        <taxon>Pseudomonadati</taxon>
        <taxon>Pseudomonadota</taxon>
        <taxon>Alphaproteobacteria</taxon>
        <taxon>Rhodospirillales</taxon>
        <taxon>Azospirillaceae</taxon>
        <taxon>Azospirillum</taxon>
    </lineage>
</organism>
<dbReference type="RefSeq" id="WP_145675448.1">
    <property type="nucleotide sequence ID" value="NZ_VITF01000004.1"/>
</dbReference>
<dbReference type="GO" id="GO:0005886">
    <property type="term" value="C:plasma membrane"/>
    <property type="evidence" value="ECO:0007669"/>
    <property type="project" value="TreeGrafter"/>
</dbReference>
<feature type="transmembrane region" description="Helical" evidence="5">
    <location>
        <begin position="195"/>
        <end position="218"/>
    </location>
</feature>
<dbReference type="EMBL" id="VITF01000004">
    <property type="protein sequence ID" value="TWA70049.1"/>
    <property type="molecule type" value="Genomic_DNA"/>
</dbReference>
<dbReference type="InterPro" id="IPR018086">
    <property type="entry name" value="NADH_UbQ_OxRdtase_su1_CS"/>
</dbReference>
<protein>
    <submittedName>
        <fullName evidence="6">NADH-quinone oxidoreductase subunit H</fullName>
    </submittedName>
</protein>
<comment type="caution">
    <text evidence="6">The sequence shown here is derived from an EMBL/GenBank/DDBJ whole genome shotgun (WGS) entry which is preliminary data.</text>
</comment>
<dbReference type="AlphaFoldDB" id="A0A560BC41"/>
<keyword evidence="4 5" id="KW-0472">Membrane</keyword>
<dbReference type="Pfam" id="PF00146">
    <property type="entry name" value="NADHdh"/>
    <property type="match status" value="1"/>
</dbReference>
<evidence type="ECO:0000313" key="6">
    <source>
        <dbReference type="EMBL" id="TWA70049.1"/>
    </source>
</evidence>
<evidence type="ECO:0000256" key="1">
    <source>
        <dbReference type="ARBA" id="ARBA00004141"/>
    </source>
</evidence>